<dbReference type="CDD" id="cd00291">
    <property type="entry name" value="SirA_YedF_YeeD"/>
    <property type="match status" value="1"/>
</dbReference>
<sequence>MASDPVLDLRGLKCPLPVLRTRQALRQQAAGARLVVEATDPMSAIDIPHMCNEDGHRLVAQVRDGELIRFTIEKRAAS</sequence>
<name>A0A7X5F5S6_9HYPH</name>
<accession>A0A7X5F5S6</accession>
<dbReference type="PANTHER" id="PTHR33279:SF6">
    <property type="entry name" value="SULFUR CARRIER PROTEIN YEDF-RELATED"/>
    <property type="match status" value="1"/>
</dbReference>
<evidence type="ECO:0000313" key="4">
    <source>
        <dbReference type="Proteomes" id="UP000586722"/>
    </source>
</evidence>
<organism evidence="3 4">
    <name type="scientific">Pannonibacter tanglangensis</name>
    <dbReference type="NCBI Taxonomy" id="2750084"/>
    <lineage>
        <taxon>Bacteria</taxon>
        <taxon>Pseudomonadati</taxon>
        <taxon>Pseudomonadota</taxon>
        <taxon>Alphaproteobacteria</taxon>
        <taxon>Hyphomicrobiales</taxon>
        <taxon>Stappiaceae</taxon>
        <taxon>Pannonibacter</taxon>
    </lineage>
</organism>
<keyword evidence="4" id="KW-1185">Reference proteome</keyword>
<dbReference type="Proteomes" id="UP000586722">
    <property type="component" value="Unassembled WGS sequence"/>
</dbReference>
<evidence type="ECO:0000313" key="3">
    <source>
        <dbReference type="EMBL" id="NBN80285.1"/>
    </source>
</evidence>
<dbReference type="SUPFAM" id="SSF64307">
    <property type="entry name" value="SirA-like"/>
    <property type="match status" value="1"/>
</dbReference>
<feature type="domain" description="UPF0033" evidence="2">
    <location>
        <begin position="7"/>
        <end position="31"/>
    </location>
</feature>
<dbReference type="PANTHER" id="PTHR33279">
    <property type="entry name" value="SULFUR CARRIER PROTEIN YEDF-RELATED"/>
    <property type="match status" value="1"/>
</dbReference>
<dbReference type="Pfam" id="PF01206">
    <property type="entry name" value="TusA"/>
    <property type="match status" value="1"/>
</dbReference>
<protein>
    <submittedName>
        <fullName evidence="3">Response regulator SirA</fullName>
    </submittedName>
</protein>
<dbReference type="InterPro" id="IPR036868">
    <property type="entry name" value="TusA-like_sf"/>
</dbReference>
<proteinExistence type="inferred from homology"/>
<evidence type="ECO:0000259" key="2">
    <source>
        <dbReference type="PROSITE" id="PS01148"/>
    </source>
</evidence>
<dbReference type="Gene3D" id="3.30.110.40">
    <property type="entry name" value="TusA-like domain"/>
    <property type="match status" value="1"/>
</dbReference>
<dbReference type="PROSITE" id="PS01148">
    <property type="entry name" value="UPF0033"/>
    <property type="match status" value="1"/>
</dbReference>
<gene>
    <name evidence="3" type="ORF">GWI72_18550</name>
</gene>
<comment type="similarity">
    <text evidence="1">Belongs to the sulfur carrier protein TusA family.</text>
</comment>
<evidence type="ECO:0000256" key="1">
    <source>
        <dbReference type="ARBA" id="ARBA00008984"/>
    </source>
</evidence>
<reference evidence="4" key="1">
    <citation type="submission" date="2020-01" db="EMBL/GenBank/DDBJ databases">
        <authorList>
            <person name="Fang Y."/>
            <person name="Sun R."/>
            <person name="Nie L."/>
            <person name="He J."/>
            <person name="Hao L."/>
            <person name="Wang L."/>
            <person name="Su S."/>
            <person name="Lv E."/>
            <person name="Zhang Z."/>
            <person name="Xie R."/>
            <person name="Liu H."/>
        </authorList>
    </citation>
    <scope>NUCLEOTIDE SEQUENCE [LARGE SCALE GENOMIC DNA]</scope>
    <source>
        <strain evidence="4">XCT-53</strain>
    </source>
</reference>
<dbReference type="AlphaFoldDB" id="A0A7X5F5S6"/>
<dbReference type="EMBL" id="JAABLQ010000003">
    <property type="protein sequence ID" value="NBN80285.1"/>
    <property type="molecule type" value="Genomic_DNA"/>
</dbReference>
<dbReference type="InterPro" id="IPR001455">
    <property type="entry name" value="TusA-like"/>
</dbReference>
<comment type="caution">
    <text evidence="3">The sequence shown here is derived from an EMBL/GenBank/DDBJ whole genome shotgun (WGS) entry which is preliminary data.</text>
</comment>
<dbReference type="RefSeq" id="WP_161709587.1">
    <property type="nucleotide sequence ID" value="NZ_JAABLQ010000003.1"/>
</dbReference>